<dbReference type="PIRSF" id="PIRSF000728">
    <property type="entry name" value="NAGK"/>
    <property type="match status" value="1"/>
</dbReference>
<accession>A0A7C1FDT2</accession>
<dbReference type="GO" id="GO:0005524">
    <property type="term" value="F:ATP binding"/>
    <property type="evidence" value="ECO:0007669"/>
    <property type="project" value="UniProtKB-UniRule"/>
</dbReference>
<evidence type="ECO:0000256" key="5">
    <source>
        <dbReference type="ARBA" id="ARBA00022741"/>
    </source>
</evidence>
<keyword evidence="6 9" id="KW-0418">Kinase</keyword>
<evidence type="ECO:0000256" key="9">
    <source>
        <dbReference type="HAMAP-Rule" id="MF_00082"/>
    </source>
</evidence>
<feature type="binding site" evidence="9">
    <location>
        <begin position="47"/>
        <end position="48"/>
    </location>
    <ligand>
        <name>substrate</name>
    </ligand>
</feature>
<keyword evidence="5 9" id="KW-0547">Nucleotide-binding</keyword>
<dbReference type="CDD" id="cd04238">
    <property type="entry name" value="AAK_NAGK-like"/>
    <property type="match status" value="1"/>
</dbReference>
<feature type="binding site" evidence="9">
    <location>
        <position position="165"/>
    </location>
    <ligand>
        <name>substrate</name>
    </ligand>
</feature>
<evidence type="ECO:0000256" key="7">
    <source>
        <dbReference type="ARBA" id="ARBA00022840"/>
    </source>
</evidence>
<gene>
    <name evidence="9 11" type="primary">argB</name>
    <name evidence="11" type="ORF">ENQ20_01955</name>
</gene>
<dbReference type="GO" id="GO:0005737">
    <property type="term" value="C:cytoplasm"/>
    <property type="evidence" value="ECO:0007669"/>
    <property type="project" value="UniProtKB-SubCell"/>
</dbReference>
<feature type="site" description="Transition state stabilizer" evidence="9">
    <location>
        <position position="224"/>
    </location>
</feature>
<comment type="subcellular location">
    <subcellularLocation>
        <location evidence="9">Cytoplasm</location>
    </subcellularLocation>
</comment>
<reference evidence="11" key="1">
    <citation type="journal article" date="2020" name="mSystems">
        <title>Genome- and Community-Level Interaction Insights into Carbon Utilization and Element Cycling Functions of Hydrothermarchaeota in Hydrothermal Sediment.</title>
        <authorList>
            <person name="Zhou Z."/>
            <person name="Liu Y."/>
            <person name="Xu W."/>
            <person name="Pan J."/>
            <person name="Luo Z.H."/>
            <person name="Li M."/>
        </authorList>
    </citation>
    <scope>NUCLEOTIDE SEQUENCE [LARGE SCALE GENOMIC DNA]</scope>
    <source>
        <strain evidence="11">SpSt-289</strain>
    </source>
</reference>
<evidence type="ECO:0000256" key="4">
    <source>
        <dbReference type="ARBA" id="ARBA00022679"/>
    </source>
</evidence>
<comment type="similarity">
    <text evidence="9">Belongs to the acetylglutamate kinase family. ArgB subfamily.</text>
</comment>
<dbReference type="InterPro" id="IPR037528">
    <property type="entry name" value="ArgB"/>
</dbReference>
<protein>
    <recommendedName>
        <fullName evidence="9">Acetylglutamate kinase</fullName>
        <ecNumber evidence="9">2.7.2.8</ecNumber>
    </recommendedName>
    <alternativeName>
        <fullName evidence="9">N-acetyl-L-glutamate 5-phosphotransferase</fullName>
    </alternativeName>
    <alternativeName>
        <fullName evidence="9">NAG kinase</fullName>
        <shortName evidence="9">NAGK</shortName>
    </alternativeName>
</protein>
<feature type="site" description="Transition state stabilizer" evidence="9">
    <location>
        <position position="12"/>
    </location>
</feature>
<evidence type="ECO:0000313" key="11">
    <source>
        <dbReference type="EMBL" id="HDX30237.1"/>
    </source>
</evidence>
<feature type="domain" description="Aspartate/glutamate/uridylate kinase" evidence="10">
    <location>
        <begin position="8"/>
        <end position="243"/>
    </location>
</feature>
<comment type="caution">
    <text evidence="11">The sequence shown here is derived from an EMBL/GenBank/DDBJ whole genome shotgun (WGS) entry which is preliminary data.</text>
</comment>
<dbReference type="SUPFAM" id="SSF53633">
    <property type="entry name" value="Carbamate kinase-like"/>
    <property type="match status" value="1"/>
</dbReference>
<dbReference type="Pfam" id="PF00696">
    <property type="entry name" value="AA_kinase"/>
    <property type="match status" value="1"/>
</dbReference>
<dbReference type="PANTHER" id="PTHR23342:SF0">
    <property type="entry name" value="N-ACETYLGLUTAMATE SYNTHASE, MITOCHONDRIAL"/>
    <property type="match status" value="1"/>
</dbReference>
<dbReference type="EMBL" id="DSMG01000029">
    <property type="protein sequence ID" value="HDX30237.1"/>
    <property type="molecule type" value="Genomic_DNA"/>
</dbReference>
<evidence type="ECO:0000256" key="6">
    <source>
        <dbReference type="ARBA" id="ARBA00022777"/>
    </source>
</evidence>
<dbReference type="GO" id="GO:0003991">
    <property type="term" value="F:acetylglutamate kinase activity"/>
    <property type="evidence" value="ECO:0007669"/>
    <property type="project" value="UniProtKB-UniRule"/>
</dbReference>
<sequence length="259" mass="27353">MNYAERYIVVLKVGGNELDDPDFLFGLVNAVKAVMAEGHHPVIVHGGGKAVTDLQARLGLKEQRIEGLRVTSDADMDVVEMVLSGLMNKRIVRALVNAQIRAAGFSGVDDGTLYVEKMWHPFGDLGRVGEIQDVDDHLLRTLIAAGIVPVISPVSFGALDALSYNVNADHAATAIAAKLGAIKLVFISNVPGILVAGRVVRAVTAEQAEEWIEEGIIFGGMIPKVRSAIEAVRNGVAQAVITNLAGVQDGTGTGVIGSR</sequence>
<dbReference type="GO" id="GO:0042450">
    <property type="term" value="P:L-arginine biosynthetic process via ornithine"/>
    <property type="evidence" value="ECO:0007669"/>
    <property type="project" value="UniProtKB-UniRule"/>
</dbReference>
<comment type="catalytic activity">
    <reaction evidence="8 9">
        <text>N-acetyl-L-glutamate + ATP = N-acetyl-L-glutamyl 5-phosphate + ADP</text>
        <dbReference type="Rhea" id="RHEA:14629"/>
        <dbReference type="ChEBI" id="CHEBI:30616"/>
        <dbReference type="ChEBI" id="CHEBI:44337"/>
        <dbReference type="ChEBI" id="CHEBI:57936"/>
        <dbReference type="ChEBI" id="CHEBI:456216"/>
        <dbReference type="EC" id="2.7.2.8"/>
    </reaction>
</comment>
<dbReference type="PANTHER" id="PTHR23342">
    <property type="entry name" value="N-ACETYLGLUTAMATE SYNTHASE"/>
    <property type="match status" value="1"/>
</dbReference>
<dbReference type="UniPathway" id="UPA00068">
    <property type="reaction ID" value="UER00107"/>
</dbReference>
<dbReference type="InterPro" id="IPR004662">
    <property type="entry name" value="AcgluKinase_fam"/>
</dbReference>
<dbReference type="HAMAP" id="MF_00082">
    <property type="entry name" value="ArgB"/>
    <property type="match status" value="1"/>
</dbReference>
<organism evidence="11">
    <name type="scientific">Caldilinea aerophila</name>
    <dbReference type="NCBI Taxonomy" id="133453"/>
    <lineage>
        <taxon>Bacteria</taxon>
        <taxon>Bacillati</taxon>
        <taxon>Chloroflexota</taxon>
        <taxon>Caldilineae</taxon>
        <taxon>Caldilineales</taxon>
        <taxon>Caldilineaceae</taxon>
        <taxon>Caldilinea</taxon>
    </lineage>
</organism>
<evidence type="ECO:0000256" key="8">
    <source>
        <dbReference type="ARBA" id="ARBA00048141"/>
    </source>
</evidence>
<dbReference type="EC" id="2.7.2.8" evidence="9"/>
<keyword evidence="7 9" id="KW-0067">ATP-binding</keyword>
<name>A0A7C1FDT2_9CHLR</name>
<keyword evidence="2 9" id="KW-0055">Arginine biosynthesis</keyword>
<evidence type="ECO:0000259" key="10">
    <source>
        <dbReference type="Pfam" id="PF00696"/>
    </source>
</evidence>
<evidence type="ECO:0000256" key="1">
    <source>
        <dbReference type="ARBA" id="ARBA00004828"/>
    </source>
</evidence>
<dbReference type="InterPro" id="IPR001048">
    <property type="entry name" value="Asp/Glu/Uridylate_kinase"/>
</dbReference>
<feature type="binding site" evidence="9">
    <location>
        <position position="69"/>
    </location>
    <ligand>
        <name>substrate</name>
    </ligand>
</feature>
<keyword evidence="9" id="KW-0963">Cytoplasm</keyword>
<comment type="pathway">
    <text evidence="1 9">Amino-acid biosynthesis; L-arginine biosynthesis; N(2)-acetyl-L-ornithine from L-glutamate: step 2/4.</text>
</comment>
<keyword evidence="4 9" id="KW-0808">Transferase</keyword>
<keyword evidence="3 9" id="KW-0028">Amino-acid biosynthesis</keyword>
<dbReference type="InterPro" id="IPR036393">
    <property type="entry name" value="AceGlu_kinase-like_sf"/>
</dbReference>
<dbReference type="Gene3D" id="3.40.1160.10">
    <property type="entry name" value="Acetylglutamate kinase-like"/>
    <property type="match status" value="1"/>
</dbReference>
<dbReference type="NCBIfam" id="TIGR00761">
    <property type="entry name" value="argB"/>
    <property type="match status" value="1"/>
</dbReference>
<proteinExistence type="inferred from homology"/>
<evidence type="ECO:0000256" key="2">
    <source>
        <dbReference type="ARBA" id="ARBA00022571"/>
    </source>
</evidence>
<evidence type="ECO:0000256" key="3">
    <source>
        <dbReference type="ARBA" id="ARBA00022605"/>
    </source>
</evidence>
<comment type="function">
    <text evidence="9">Catalyzes the ATP-dependent phosphorylation of N-acetyl-L-glutamate.</text>
</comment>
<dbReference type="AlphaFoldDB" id="A0A7C1FDT2"/>